<keyword evidence="1" id="KW-0812">Transmembrane</keyword>
<dbReference type="EMBL" id="JAGPNK010000001">
    <property type="protein sequence ID" value="KAH7327856.1"/>
    <property type="molecule type" value="Genomic_DNA"/>
</dbReference>
<name>A0A8K0WXH8_9HYPO</name>
<keyword evidence="1" id="KW-1133">Transmembrane helix</keyword>
<dbReference type="Proteomes" id="UP000813444">
    <property type="component" value="Unassembled WGS sequence"/>
</dbReference>
<feature type="transmembrane region" description="Helical" evidence="1">
    <location>
        <begin position="486"/>
        <end position="506"/>
    </location>
</feature>
<proteinExistence type="predicted"/>
<protein>
    <submittedName>
        <fullName evidence="2">Uncharacterized protein</fullName>
    </submittedName>
</protein>
<reference evidence="2" key="1">
    <citation type="journal article" date="2021" name="Nat. Commun.">
        <title>Genetic determinants of endophytism in the Arabidopsis root mycobiome.</title>
        <authorList>
            <person name="Mesny F."/>
            <person name="Miyauchi S."/>
            <person name="Thiergart T."/>
            <person name="Pickel B."/>
            <person name="Atanasova L."/>
            <person name="Karlsson M."/>
            <person name="Huettel B."/>
            <person name="Barry K.W."/>
            <person name="Haridas S."/>
            <person name="Chen C."/>
            <person name="Bauer D."/>
            <person name="Andreopoulos W."/>
            <person name="Pangilinan J."/>
            <person name="LaButti K."/>
            <person name="Riley R."/>
            <person name="Lipzen A."/>
            <person name="Clum A."/>
            <person name="Drula E."/>
            <person name="Henrissat B."/>
            <person name="Kohler A."/>
            <person name="Grigoriev I.V."/>
            <person name="Martin F.M."/>
            <person name="Hacquard S."/>
        </authorList>
    </citation>
    <scope>NUCLEOTIDE SEQUENCE</scope>
    <source>
        <strain evidence="2">MPI-CAGE-CH-0235</strain>
    </source>
</reference>
<dbReference type="OrthoDB" id="3061561at2759"/>
<comment type="caution">
    <text evidence="2">The sequence shown here is derived from an EMBL/GenBank/DDBJ whole genome shotgun (WGS) entry which is preliminary data.</text>
</comment>
<accession>A0A8K0WXH8</accession>
<dbReference type="AlphaFoldDB" id="A0A8K0WXH8"/>
<dbReference type="PANTHER" id="PTHR35043">
    <property type="entry name" value="TRANSCRIPTION FACTOR DOMAIN-CONTAINING PROTEIN"/>
    <property type="match status" value="1"/>
</dbReference>
<evidence type="ECO:0000313" key="2">
    <source>
        <dbReference type="EMBL" id="KAH7327856.1"/>
    </source>
</evidence>
<organism evidence="2 3">
    <name type="scientific">Stachybotrys elegans</name>
    <dbReference type="NCBI Taxonomy" id="80388"/>
    <lineage>
        <taxon>Eukaryota</taxon>
        <taxon>Fungi</taxon>
        <taxon>Dikarya</taxon>
        <taxon>Ascomycota</taxon>
        <taxon>Pezizomycotina</taxon>
        <taxon>Sordariomycetes</taxon>
        <taxon>Hypocreomycetidae</taxon>
        <taxon>Hypocreales</taxon>
        <taxon>Stachybotryaceae</taxon>
        <taxon>Stachybotrys</taxon>
    </lineage>
</organism>
<dbReference type="PANTHER" id="PTHR35043:SF8">
    <property type="entry name" value="DUF4220 DOMAIN-CONTAINING PROTEIN"/>
    <property type="match status" value="1"/>
</dbReference>
<keyword evidence="1" id="KW-0472">Membrane</keyword>
<evidence type="ECO:0000256" key="1">
    <source>
        <dbReference type="SAM" id="Phobius"/>
    </source>
</evidence>
<evidence type="ECO:0000313" key="3">
    <source>
        <dbReference type="Proteomes" id="UP000813444"/>
    </source>
</evidence>
<gene>
    <name evidence="2" type="ORF">B0I35DRAFT_2627</name>
</gene>
<feature type="transmembrane region" description="Helical" evidence="1">
    <location>
        <begin position="307"/>
        <end position="327"/>
    </location>
</feature>
<sequence length="534" mass="61208">MDNGLNFTDPHLPHAGWVSASRDRGSIDILWSCGVTLMLCCWVATHPNAYAPNSTTYHRFRHKVQLAALAISGPEFVLGIAAGQFCSASRSVRLFKGDPLPGNRRWTLTHAFFVDMGGIHLVCPDFDSSFPITAMQLHYLIKNNFLDFPDMEKMDISERNTSDILARLITLWQVIWFSITELERFRLGLPMTTLELTTLSFVLSMVGTELCWIRKPSAMTPRFIHTKDGKQLQEIRQWAKDNTHPDLADEWHETPLAFLDGKRFHINTQWLAMTQLFRRFRMMPRTLYEDHHWDHIPNDFWHAVDGWILIPLAIILAVFGLSFVGAWNFYFPTEIERTLWRICSVGHAIFCTYIAFSYVFALWRWRRDSRRAIESVNRMNNPRGSISLVSPAAIPEGSVDLELGTANRAATEDIAIDRIATGGTRANGQDVSRSQSVRVKGETSLDPEGIHKGKAQPGIRRRVFDWVIPYRAIAADLLSSGHDINFFMLVMHFVMWFFYCFFRAYIYTEDIAGMREQPVGVYLTGNRFVPFIGS</sequence>
<keyword evidence="3" id="KW-1185">Reference proteome</keyword>
<feature type="transmembrane region" description="Helical" evidence="1">
    <location>
        <begin position="339"/>
        <end position="363"/>
    </location>
</feature>